<evidence type="ECO:0000313" key="3">
    <source>
        <dbReference type="EMBL" id="MBP2048193.1"/>
    </source>
</evidence>
<dbReference type="OrthoDB" id="134501at2"/>
<dbReference type="AlphaFoldDB" id="A0A1B1AUC4"/>
<reference evidence="3 5" key="2">
    <citation type="submission" date="2021-03" db="EMBL/GenBank/DDBJ databases">
        <title>Genomic Encyclopedia of Type Strains, Phase IV (KMG-IV): sequencing the most valuable type-strain genomes for metagenomic binning, comparative biology and taxonomic classification.</title>
        <authorList>
            <person name="Goeker M."/>
        </authorList>
    </citation>
    <scope>NUCLEOTIDE SEQUENCE [LARGE SCALE GENOMIC DNA]</scope>
    <source>
        <strain evidence="3 5">DSM 40499</strain>
    </source>
</reference>
<dbReference type="EMBL" id="CP016279">
    <property type="protein sequence ID" value="ANP50166.1"/>
    <property type="molecule type" value="Genomic_DNA"/>
</dbReference>
<evidence type="ECO:0000256" key="1">
    <source>
        <dbReference type="PROSITE-ProRule" id="PRU00221"/>
    </source>
</evidence>
<dbReference type="InterPro" id="IPR015943">
    <property type="entry name" value="WD40/YVTN_repeat-like_dom_sf"/>
</dbReference>
<gene>
    <name evidence="2" type="ORF">AVL59_11565</name>
    <name evidence="3" type="ORF">J2Z21_001117</name>
</gene>
<dbReference type="EMBL" id="JAGGLP010000002">
    <property type="protein sequence ID" value="MBP2048193.1"/>
    <property type="molecule type" value="Genomic_DNA"/>
</dbReference>
<protein>
    <submittedName>
        <fullName evidence="2">Uncharacterized protein</fullName>
    </submittedName>
</protein>
<dbReference type="STRING" id="68214.AVL59_11565"/>
<dbReference type="Gene3D" id="2.130.10.10">
    <property type="entry name" value="YVTN repeat-like/Quinoprotein amine dehydrogenase"/>
    <property type="match status" value="1"/>
</dbReference>
<organism evidence="2 4">
    <name type="scientific">Streptomyces griseochromogenes</name>
    <dbReference type="NCBI Taxonomy" id="68214"/>
    <lineage>
        <taxon>Bacteria</taxon>
        <taxon>Bacillati</taxon>
        <taxon>Actinomycetota</taxon>
        <taxon>Actinomycetes</taxon>
        <taxon>Kitasatosporales</taxon>
        <taxon>Streptomycetaceae</taxon>
        <taxon>Streptomyces</taxon>
    </lineage>
</organism>
<evidence type="ECO:0000313" key="4">
    <source>
        <dbReference type="Proteomes" id="UP000092659"/>
    </source>
</evidence>
<sequence>MAFRPGGDAIATGHSDGSTRLWDTGLDRVAARICAGAYPRITRAEWARYFAAVDYDPPCPTT</sequence>
<feature type="repeat" description="WD" evidence="1">
    <location>
        <begin position="1"/>
        <end position="23"/>
    </location>
</feature>
<dbReference type="Proteomes" id="UP000092659">
    <property type="component" value="Chromosome"/>
</dbReference>
<dbReference type="RefSeq" id="WP_067302428.1">
    <property type="nucleotide sequence ID" value="NZ_CP016279.1"/>
</dbReference>
<evidence type="ECO:0000313" key="5">
    <source>
        <dbReference type="Proteomes" id="UP001519309"/>
    </source>
</evidence>
<dbReference type="KEGG" id="sgs:AVL59_11565"/>
<name>A0A1B1AUC4_9ACTN</name>
<dbReference type="Proteomes" id="UP001519309">
    <property type="component" value="Unassembled WGS sequence"/>
</dbReference>
<keyword evidence="5" id="KW-1185">Reference proteome</keyword>
<keyword evidence="1" id="KW-0853">WD repeat</keyword>
<evidence type="ECO:0000313" key="2">
    <source>
        <dbReference type="EMBL" id="ANP50166.1"/>
    </source>
</evidence>
<reference evidence="2 4" key="1">
    <citation type="submission" date="2016-06" db="EMBL/GenBank/DDBJ databases">
        <title>Complete genome sequence of Streptomyces griseochromogenes ATCC 14511, the Blasticidin S producer.</title>
        <authorList>
            <person name="Wu L."/>
        </authorList>
    </citation>
    <scope>NUCLEOTIDE SEQUENCE [LARGE SCALE GENOMIC DNA]</scope>
    <source>
        <strain evidence="2 4">ATCC 14511</strain>
    </source>
</reference>
<accession>A0A1B1AUC4</accession>
<dbReference type="PROSITE" id="PS50294">
    <property type="entry name" value="WD_REPEATS_REGION"/>
    <property type="match status" value="1"/>
</dbReference>
<dbReference type="InterPro" id="IPR001680">
    <property type="entry name" value="WD40_rpt"/>
</dbReference>
<proteinExistence type="predicted"/>
<dbReference type="PROSITE" id="PS50082">
    <property type="entry name" value="WD_REPEATS_2"/>
    <property type="match status" value="1"/>
</dbReference>